<evidence type="ECO:0000313" key="2">
    <source>
        <dbReference type="EMBL" id="GJS90707.1"/>
    </source>
</evidence>
<keyword evidence="3" id="KW-1185">Reference proteome</keyword>
<comment type="caution">
    <text evidence="2">The sequence shown here is derived from an EMBL/GenBank/DDBJ whole genome shotgun (WGS) entry which is preliminary data.</text>
</comment>
<feature type="region of interest" description="Disordered" evidence="1">
    <location>
        <begin position="103"/>
        <end position="129"/>
    </location>
</feature>
<organism evidence="2 3">
    <name type="scientific">Tanacetum coccineum</name>
    <dbReference type="NCBI Taxonomy" id="301880"/>
    <lineage>
        <taxon>Eukaryota</taxon>
        <taxon>Viridiplantae</taxon>
        <taxon>Streptophyta</taxon>
        <taxon>Embryophyta</taxon>
        <taxon>Tracheophyta</taxon>
        <taxon>Spermatophyta</taxon>
        <taxon>Magnoliopsida</taxon>
        <taxon>eudicotyledons</taxon>
        <taxon>Gunneridae</taxon>
        <taxon>Pentapetalae</taxon>
        <taxon>asterids</taxon>
        <taxon>campanulids</taxon>
        <taxon>Asterales</taxon>
        <taxon>Asteraceae</taxon>
        <taxon>Asteroideae</taxon>
        <taxon>Anthemideae</taxon>
        <taxon>Anthemidinae</taxon>
        <taxon>Tanacetum</taxon>
    </lineage>
</organism>
<evidence type="ECO:0008006" key="4">
    <source>
        <dbReference type="Google" id="ProtNLM"/>
    </source>
</evidence>
<protein>
    <recommendedName>
        <fullName evidence="4">Periplasmic heavy metal sensor</fullName>
    </recommendedName>
</protein>
<name>A0ABQ4ZLG9_9ASTR</name>
<dbReference type="EMBL" id="BQNB010011449">
    <property type="protein sequence ID" value="GJS90707.1"/>
    <property type="molecule type" value="Genomic_DNA"/>
</dbReference>
<evidence type="ECO:0000313" key="3">
    <source>
        <dbReference type="Proteomes" id="UP001151760"/>
    </source>
</evidence>
<evidence type="ECO:0000256" key="1">
    <source>
        <dbReference type="SAM" id="MobiDB-lite"/>
    </source>
</evidence>
<gene>
    <name evidence="2" type="ORF">Tco_0773343</name>
</gene>
<dbReference type="Proteomes" id="UP001151760">
    <property type="component" value="Unassembled WGS sequence"/>
</dbReference>
<reference evidence="2" key="1">
    <citation type="journal article" date="2022" name="Int. J. Mol. Sci.">
        <title>Draft Genome of Tanacetum Coccineum: Genomic Comparison of Closely Related Tanacetum-Family Plants.</title>
        <authorList>
            <person name="Yamashiro T."/>
            <person name="Shiraishi A."/>
            <person name="Nakayama K."/>
            <person name="Satake H."/>
        </authorList>
    </citation>
    <scope>NUCLEOTIDE SEQUENCE</scope>
</reference>
<accession>A0ABQ4ZLG9</accession>
<reference evidence="2" key="2">
    <citation type="submission" date="2022-01" db="EMBL/GenBank/DDBJ databases">
        <authorList>
            <person name="Yamashiro T."/>
            <person name="Shiraishi A."/>
            <person name="Satake H."/>
            <person name="Nakayama K."/>
        </authorList>
    </citation>
    <scope>NUCLEOTIDE SEQUENCE</scope>
</reference>
<sequence length="129" mass="14691">MVGQLNMLYKDRRAHARTARLMETEARMSRKAWGRSMDASDLARAEVMSLHTQVVAHQAVITELQTADRRRQAVITEMMAADRRRQKQFIEALKLLKRLQTQMTEFERQQGPAKGPAQPDAPEEAGSNS</sequence>
<proteinExistence type="predicted"/>